<evidence type="ECO:0000313" key="2">
    <source>
        <dbReference type="EMBL" id="KAG6372552.1"/>
    </source>
</evidence>
<evidence type="ECO:0000256" key="1">
    <source>
        <dbReference type="SAM" id="MobiDB-lite"/>
    </source>
</evidence>
<feature type="compositionally biased region" description="Low complexity" evidence="1">
    <location>
        <begin position="217"/>
        <end position="229"/>
    </location>
</feature>
<comment type="caution">
    <text evidence="2">The sequence shown here is derived from an EMBL/GenBank/DDBJ whole genome shotgun (WGS) entry which is preliminary data.</text>
</comment>
<accession>A0A8I2YIT3</accession>
<feature type="compositionally biased region" description="Polar residues" evidence="1">
    <location>
        <begin position="230"/>
        <end position="242"/>
    </location>
</feature>
<gene>
    <name evidence="2" type="ORF">JVT61DRAFT_7662</name>
</gene>
<feature type="compositionally biased region" description="Polar residues" evidence="1">
    <location>
        <begin position="207"/>
        <end position="216"/>
    </location>
</feature>
<reference evidence="2" key="1">
    <citation type="submission" date="2021-03" db="EMBL/GenBank/DDBJ databases">
        <title>Evolutionary innovations through gain and loss of genes in the ectomycorrhizal Boletales.</title>
        <authorList>
            <person name="Wu G."/>
            <person name="Miyauchi S."/>
            <person name="Morin E."/>
            <person name="Yang Z.-L."/>
            <person name="Xu J."/>
            <person name="Martin F.M."/>
        </authorList>
    </citation>
    <scope>NUCLEOTIDE SEQUENCE</scope>
    <source>
        <strain evidence="2">BR01</strain>
    </source>
</reference>
<dbReference type="EMBL" id="JAGFBS010000027">
    <property type="protein sequence ID" value="KAG6372552.1"/>
    <property type="molecule type" value="Genomic_DNA"/>
</dbReference>
<sequence length="425" mass="46182">MVASFSDDVAHLSPSPAGDSPSGQLAKRRTPSLRNANVPKANSLPYINLVAEGESLKVHCAAVLHGDHHWLKRTYLFVRQVKSAEDDPRQALRRCVPEATARAPGDFVHAEELSSPTTASNVVIFNSLDSLFSPASSVLADEQDEEKDHVHKLLAVARSWLDFRRQLFSRRRALSDQTVVEEAIRGFCQAPIRSSVRSPAGSPLPQVHQSSRQIHQPPSSMPHSLLSSPGYSQAPSATSSSINQQTVELMASELRSHPSFPTRSCNASSTSLSGPRKLNRGNIVTNRALSDSLVPTMVFIFIALAFLGYASHSTLEDEAEENDNPLSVTPPSSPVSAATLVVDAVTTPVSPAKLSLSSQMDEDGAEPGVDGIEYDTNTKSSYAEKHGEWVTQLRNLVQACKETCPLDSQHRCVRRTSWYVPPASF</sequence>
<dbReference type="OrthoDB" id="2709773at2759"/>
<dbReference type="Proteomes" id="UP000683000">
    <property type="component" value="Unassembled WGS sequence"/>
</dbReference>
<feature type="region of interest" description="Disordered" evidence="1">
    <location>
        <begin position="1"/>
        <end position="37"/>
    </location>
</feature>
<feature type="compositionally biased region" description="Polar residues" evidence="1">
    <location>
        <begin position="259"/>
        <end position="273"/>
    </location>
</feature>
<organism evidence="2 3">
    <name type="scientific">Boletus reticuloceps</name>
    <dbReference type="NCBI Taxonomy" id="495285"/>
    <lineage>
        <taxon>Eukaryota</taxon>
        <taxon>Fungi</taxon>
        <taxon>Dikarya</taxon>
        <taxon>Basidiomycota</taxon>
        <taxon>Agaricomycotina</taxon>
        <taxon>Agaricomycetes</taxon>
        <taxon>Agaricomycetidae</taxon>
        <taxon>Boletales</taxon>
        <taxon>Boletineae</taxon>
        <taxon>Boletaceae</taxon>
        <taxon>Boletoideae</taxon>
        <taxon>Boletus</taxon>
    </lineage>
</organism>
<feature type="region of interest" description="Disordered" evidence="1">
    <location>
        <begin position="257"/>
        <end position="279"/>
    </location>
</feature>
<dbReference type="AlphaFoldDB" id="A0A8I2YIT3"/>
<protein>
    <submittedName>
        <fullName evidence="2">Uncharacterized protein</fullName>
    </submittedName>
</protein>
<proteinExistence type="predicted"/>
<feature type="region of interest" description="Disordered" evidence="1">
    <location>
        <begin position="195"/>
        <end position="242"/>
    </location>
</feature>
<name>A0A8I2YIT3_9AGAM</name>
<evidence type="ECO:0000313" key="3">
    <source>
        <dbReference type="Proteomes" id="UP000683000"/>
    </source>
</evidence>
<keyword evidence="3" id="KW-1185">Reference proteome</keyword>